<name>A0A1M6CPS7_9FIRM</name>
<evidence type="ECO:0000313" key="3">
    <source>
        <dbReference type="EMBL" id="SHI62804.1"/>
    </source>
</evidence>
<dbReference type="Proteomes" id="UP000322917">
    <property type="component" value="Unassembled WGS sequence"/>
</dbReference>
<dbReference type="InterPro" id="IPR046348">
    <property type="entry name" value="SIS_dom_sf"/>
</dbReference>
<keyword evidence="4" id="KW-1185">Reference proteome</keyword>
<dbReference type="InterPro" id="IPR017552">
    <property type="entry name" value="PHI/rmpB"/>
</dbReference>
<proteinExistence type="inferred from homology"/>
<sequence length="185" mass="19471">MDANTYSEIIIREIGQVLGQVNTTALEELAAAIRAANRVFVAGAGRSGLMAKAFAMRLMHMGFTVYVVGETVTPSLAAGDLLLLASGSGETGSLVTMADKCKKLQAKLAVLTAAPGSTIGRSADIVVQVPAVTKEAADTRSITAQPMGSLFEQSILLLMDAIIVRLMELQEKTSTAMFSRHANLE</sequence>
<dbReference type="PANTHER" id="PTHR43443:SF1">
    <property type="entry name" value="3-HEXULOSE-6-PHOSPHATE ISOMERASE"/>
    <property type="match status" value="1"/>
</dbReference>
<evidence type="ECO:0000259" key="2">
    <source>
        <dbReference type="PROSITE" id="PS51464"/>
    </source>
</evidence>
<dbReference type="EMBL" id="FQZD01000006">
    <property type="protein sequence ID" value="SHI62804.1"/>
    <property type="molecule type" value="Genomic_DNA"/>
</dbReference>
<dbReference type="SUPFAM" id="SSF53697">
    <property type="entry name" value="SIS domain"/>
    <property type="match status" value="1"/>
</dbReference>
<dbReference type="PANTHER" id="PTHR43443">
    <property type="entry name" value="3-HEXULOSE-6-PHOSPHATE ISOMERASE"/>
    <property type="match status" value="1"/>
</dbReference>
<dbReference type="GO" id="GO:0016853">
    <property type="term" value="F:isomerase activity"/>
    <property type="evidence" value="ECO:0007669"/>
    <property type="project" value="UniProtKB-KW"/>
</dbReference>
<dbReference type="CDD" id="cd05005">
    <property type="entry name" value="SIS_PHI"/>
    <property type="match status" value="1"/>
</dbReference>
<dbReference type="RefSeq" id="WP_149733574.1">
    <property type="nucleotide sequence ID" value="NZ_FQZD01000006.1"/>
</dbReference>
<evidence type="ECO:0000313" key="4">
    <source>
        <dbReference type="Proteomes" id="UP000322917"/>
    </source>
</evidence>
<dbReference type="GO" id="GO:1901135">
    <property type="term" value="P:carbohydrate derivative metabolic process"/>
    <property type="evidence" value="ECO:0007669"/>
    <property type="project" value="InterPro"/>
</dbReference>
<gene>
    <name evidence="3" type="ORF">SAMN02745170_00692</name>
</gene>
<dbReference type="PROSITE" id="PS51464">
    <property type="entry name" value="SIS"/>
    <property type="match status" value="1"/>
</dbReference>
<dbReference type="OrthoDB" id="9797832at2"/>
<dbReference type="GO" id="GO:0097367">
    <property type="term" value="F:carbohydrate derivative binding"/>
    <property type="evidence" value="ECO:0007669"/>
    <property type="project" value="InterPro"/>
</dbReference>
<dbReference type="AlphaFoldDB" id="A0A1M6CPS7"/>
<dbReference type="Pfam" id="PF01380">
    <property type="entry name" value="SIS"/>
    <property type="match status" value="1"/>
</dbReference>
<keyword evidence="3" id="KW-0413">Isomerase</keyword>
<protein>
    <submittedName>
        <fullName evidence="3">6-phospho-3-hexuloisomerase</fullName>
    </submittedName>
</protein>
<accession>A0A1M6CPS7</accession>
<comment type="similarity">
    <text evidence="1">Belongs to the SIS family. PHI subfamily.</text>
</comment>
<feature type="domain" description="SIS" evidence="2">
    <location>
        <begin position="29"/>
        <end position="172"/>
    </location>
</feature>
<dbReference type="Gene3D" id="3.40.50.10490">
    <property type="entry name" value="Glucose-6-phosphate isomerase like protein, domain 1"/>
    <property type="match status" value="1"/>
</dbReference>
<evidence type="ECO:0000256" key="1">
    <source>
        <dbReference type="ARBA" id="ARBA00009235"/>
    </source>
</evidence>
<organism evidence="3 4">
    <name type="scientific">Propionispora hippei DSM 15287</name>
    <dbReference type="NCBI Taxonomy" id="1123003"/>
    <lineage>
        <taxon>Bacteria</taxon>
        <taxon>Bacillati</taxon>
        <taxon>Bacillota</taxon>
        <taxon>Negativicutes</taxon>
        <taxon>Selenomonadales</taxon>
        <taxon>Sporomusaceae</taxon>
        <taxon>Propionispora</taxon>
    </lineage>
</organism>
<reference evidence="3 4" key="1">
    <citation type="submission" date="2016-11" db="EMBL/GenBank/DDBJ databases">
        <authorList>
            <person name="Varghese N."/>
            <person name="Submissions S."/>
        </authorList>
    </citation>
    <scope>NUCLEOTIDE SEQUENCE [LARGE SCALE GENOMIC DNA]</scope>
    <source>
        <strain evidence="3 4">DSM 15287</strain>
    </source>
</reference>
<dbReference type="NCBIfam" id="TIGR03127">
    <property type="entry name" value="RuMP_HxlB"/>
    <property type="match status" value="1"/>
</dbReference>
<dbReference type="InterPro" id="IPR001347">
    <property type="entry name" value="SIS_dom"/>
</dbReference>